<dbReference type="GO" id="GO:0005524">
    <property type="term" value="F:ATP binding"/>
    <property type="evidence" value="ECO:0007669"/>
    <property type="project" value="UniProtKB-KW"/>
</dbReference>
<reference evidence="3 4" key="1">
    <citation type="journal article" date="2013" name="Curr. Biol.">
        <title>The Genome of the Foraminiferan Reticulomyxa filosa.</title>
        <authorList>
            <person name="Glockner G."/>
            <person name="Hulsmann N."/>
            <person name="Schleicher M."/>
            <person name="Noegel A.A."/>
            <person name="Eichinger L."/>
            <person name="Gallinger C."/>
            <person name="Pawlowski J."/>
            <person name="Sierra R."/>
            <person name="Euteneuer U."/>
            <person name="Pillet L."/>
            <person name="Moustafa A."/>
            <person name="Platzer M."/>
            <person name="Groth M."/>
            <person name="Szafranski K."/>
            <person name="Schliwa M."/>
        </authorList>
    </citation>
    <scope>NUCLEOTIDE SEQUENCE [LARGE SCALE GENOMIC DNA]</scope>
</reference>
<dbReference type="PRINTS" id="PR00301">
    <property type="entry name" value="HEATSHOCK70"/>
</dbReference>
<feature type="non-terminal residue" evidence="3">
    <location>
        <position position="1"/>
    </location>
</feature>
<proteinExistence type="predicted"/>
<dbReference type="FunFam" id="3.30.30.30:FF:000001">
    <property type="entry name" value="heat shock 70 kDa protein-like"/>
    <property type="match status" value="1"/>
</dbReference>
<evidence type="ECO:0000256" key="1">
    <source>
        <dbReference type="ARBA" id="ARBA00022741"/>
    </source>
</evidence>
<dbReference type="Gene3D" id="3.90.640.10">
    <property type="entry name" value="Actin, Chain A, domain 4"/>
    <property type="match status" value="1"/>
</dbReference>
<dbReference type="InterPro" id="IPR013126">
    <property type="entry name" value="Hsp_70_fam"/>
</dbReference>
<keyword evidence="2" id="KW-0067">ATP-binding</keyword>
<evidence type="ECO:0000256" key="2">
    <source>
        <dbReference type="ARBA" id="ARBA00022840"/>
    </source>
</evidence>
<dbReference type="GO" id="GO:0140662">
    <property type="term" value="F:ATP-dependent protein folding chaperone"/>
    <property type="evidence" value="ECO:0007669"/>
    <property type="project" value="InterPro"/>
</dbReference>
<dbReference type="InterPro" id="IPR018181">
    <property type="entry name" value="Heat_shock_70_CS"/>
</dbReference>
<dbReference type="Pfam" id="PF00012">
    <property type="entry name" value="HSP70"/>
    <property type="match status" value="2"/>
</dbReference>
<organism evidence="3 4">
    <name type="scientific">Reticulomyxa filosa</name>
    <dbReference type="NCBI Taxonomy" id="46433"/>
    <lineage>
        <taxon>Eukaryota</taxon>
        <taxon>Sar</taxon>
        <taxon>Rhizaria</taxon>
        <taxon>Retaria</taxon>
        <taxon>Foraminifera</taxon>
        <taxon>Monothalamids</taxon>
        <taxon>Reticulomyxidae</taxon>
        <taxon>Reticulomyxa</taxon>
    </lineage>
</organism>
<name>X6M3Y0_RETFI</name>
<dbReference type="Proteomes" id="UP000023152">
    <property type="component" value="Unassembled WGS sequence"/>
</dbReference>
<dbReference type="InterPro" id="IPR043129">
    <property type="entry name" value="ATPase_NBD"/>
</dbReference>
<dbReference type="OrthoDB" id="2401965at2759"/>
<dbReference type="SUPFAM" id="SSF53067">
    <property type="entry name" value="Actin-like ATPase domain"/>
    <property type="match status" value="2"/>
</dbReference>
<dbReference type="PANTHER" id="PTHR19375">
    <property type="entry name" value="HEAT SHOCK PROTEIN 70KDA"/>
    <property type="match status" value="1"/>
</dbReference>
<dbReference type="FunFam" id="3.90.640.10:FF:000002">
    <property type="entry name" value="Heat shock 70 kDa"/>
    <property type="match status" value="1"/>
</dbReference>
<dbReference type="OMA" id="SITHAIT"/>
<sequence>DLGTTYSCVGVTLNGKVKIIPNEMGERKTPSYVAFTEKELLIGELAKNQAIIDPKNTIFDNNCVKKKQKIIKVNFFFFDDLNNTQNLYSLIGRRFNDKTVQEDMKLWPFEVINKNDRPHVKVTYKGEKRTFAAEEIFAMMLQKMKDIAENYLGKSITHAITTVPAYFDNSQREAVREAGESINLKLLHIINEPTAATVAYGFYKNYNEANIIIYNLGGSTFDVSLIKLEEGIYEIEAMNGDTHLGGRDFDERVMTYFINQFKHKHNIDLRQNSYAIAKLRRECEKAKHTLSTVTQVKVEIENLVDGIDLSETLTRTMFEELNYDLFKKTITLLDTLLKNSQFNNSDIHEVKFYYYFEICI</sequence>
<accession>X6M3Y0</accession>
<keyword evidence="1" id="KW-0547">Nucleotide-binding</keyword>
<dbReference type="Gene3D" id="3.30.420.40">
    <property type="match status" value="2"/>
</dbReference>
<gene>
    <name evidence="3" type="ORF">RFI_29068</name>
</gene>
<dbReference type="AlphaFoldDB" id="X6M3Y0"/>
<protein>
    <submittedName>
        <fullName evidence="3">Heat shock protein 70</fullName>
    </submittedName>
</protein>
<keyword evidence="4" id="KW-1185">Reference proteome</keyword>
<comment type="caution">
    <text evidence="3">The sequence shown here is derived from an EMBL/GenBank/DDBJ whole genome shotgun (WGS) entry which is preliminary data.</text>
</comment>
<evidence type="ECO:0000313" key="4">
    <source>
        <dbReference type="Proteomes" id="UP000023152"/>
    </source>
</evidence>
<dbReference type="EMBL" id="ASPP01025151">
    <property type="protein sequence ID" value="ETO08321.1"/>
    <property type="molecule type" value="Genomic_DNA"/>
</dbReference>
<keyword evidence="3" id="KW-0346">Stress response</keyword>
<evidence type="ECO:0000313" key="3">
    <source>
        <dbReference type="EMBL" id="ETO08321.1"/>
    </source>
</evidence>
<dbReference type="Gene3D" id="3.30.30.30">
    <property type="match status" value="1"/>
</dbReference>
<dbReference type="PROSITE" id="PS00329">
    <property type="entry name" value="HSP70_2"/>
    <property type="match status" value="1"/>
</dbReference>